<accession>A0A1E5T5V9</accession>
<evidence type="ECO:0000259" key="2">
    <source>
        <dbReference type="Pfam" id="PF00534"/>
    </source>
</evidence>
<dbReference type="AlphaFoldDB" id="A0A1E5T5V9"/>
<dbReference type="Gene3D" id="3.40.50.2000">
    <property type="entry name" value="Glycogen Phosphorylase B"/>
    <property type="match status" value="2"/>
</dbReference>
<dbReference type="RefSeq" id="WP_069834071.1">
    <property type="nucleotide sequence ID" value="NZ_MDGQ01000003.1"/>
</dbReference>
<name>A0A1E5T5V9_9BACT</name>
<sequence>MSQKVIIDTFFQLYADTGIRTYTDLLVKAAVDEGVSENHYQSVPSIQLVNRTKFFRHNPNRFKRWLFQLLYLFWKQFVLPIITLLRRADVLICPDYVSPMWKLPCLKMQVIHSPFFWQHPENYSNLWLKYQKWLIKKGFRGRSLGLTTSHYVKKAMDEYLDQPLEVVYQLSKPLSISPSGSPSRLTQMIKGSAFILHVGYFDQRKNLPILVRAFDILRKHTNYSEYKLVLAGGRGIGKKNDAFTEVEELVDELGLAEQIVLPGFVDEEELAWLYAESKLYVFPSYNEGFGIPILEAMSADVPVIVSDCGSLMEIGDDAVVSFSTFNAEDLAGKMERVLSDNILNHNLVEKGKKRLGQFTKEKLMSRIDKLIKENAA</sequence>
<protein>
    <recommendedName>
        <fullName evidence="2">Glycosyl transferase family 1 domain-containing protein</fullName>
    </recommendedName>
</protein>
<evidence type="ECO:0000256" key="1">
    <source>
        <dbReference type="ARBA" id="ARBA00022679"/>
    </source>
</evidence>
<dbReference type="GO" id="GO:0009103">
    <property type="term" value="P:lipopolysaccharide biosynthetic process"/>
    <property type="evidence" value="ECO:0007669"/>
    <property type="project" value="TreeGrafter"/>
</dbReference>
<feature type="domain" description="Glycosyl transferase family 1" evidence="2">
    <location>
        <begin position="190"/>
        <end position="354"/>
    </location>
</feature>
<dbReference type="EMBL" id="MDGQ01000003">
    <property type="protein sequence ID" value="OEK06759.1"/>
    <property type="molecule type" value="Genomic_DNA"/>
</dbReference>
<evidence type="ECO:0000313" key="3">
    <source>
        <dbReference type="EMBL" id="OEK06759.1"/>
    </source>
</evidence>
<dbReference type="Proteomes" id="UP000095552">
    <property type="component" value="Unassembled WGS sequence"/>
</dbReference>
<dbReference type="OrthoDB" id="9801609at2"/>
<organism evidence="3 4">
    <name type="scientific">Roseivirga misakiensis</name>
    <dbReference type="NCBI Taxonomy" id="1563681"/>
    <lineage>
        <taxon>Bacteria</taxon>
        <taxon>Pseudomonadati</taxon>
        <taxon>Bacteroidota</taxon>
        <taxon>Cytophagia</taxon>
        <taxon>Cytophagales</taxon>
        <taxon>Roseivirgaceae</taxon>
        <taxon>Roseivirga</taxon>
    </lineage>
</organism>
<gene>
    <name evidence="3" type="ORF">BFP71_03605</name>
</gene>
<dbReference type="InterPro" id="IPR001296">
    <property type="entry name" value="Glyco_trans_1"/>
</dbReference>
<dbReference type="GO" id="GO:0016757">
    <property type="term" value="F:glycosyltransferase activity"/>
    <property type="evidence" value="ECO:0007669"/>
    <property type="project" value="InterPro"/>
</dbReference>
<dbReference type="STRING" id="1563681.BFP71_03605"/>
<dbReference type="PANTHER" id="PTHR46401">
    <property type="entry name" value="GLYCOSYLTRANSFERASE WBBK-RELATED"/>
    <property type="match status" value="1"/>
</dbReference>
<keyword evidence="1" id="KW-0808">Transferase</keyword>
<dbReference type="CDD" id="cd03809">
    <property type="entry name" value="GT4_MtfB-like"/>
    <property type="match status" value="1"/>
</dbReference>
<proteinExistence type="predicted"/>
<keyword evidence="4" id="KW-1185">Reference proteome</keyword>
<comment type="caution">
    <text evidence="3">The sequence shown here is derived from an EMBL/GenBank/DDBJ whole genome shotgun (WGS) entry which is preliminary data.</text>
</comment>
<dbReference type="SUPFAM" id="SSF53756">
    <property type="entry name" value="UDP-Glycosyltransferase/glycogen phosphorylase"/>
    <property type="match status" value="1"/>
</dbReference>
<evidence type="ECO:0000313" key="4">
    <source>
        <dbReference type="Proteomes" id="UP000095552"/>
    </source>
</evidence>
<dbReference type="Pfam" id="PF00534">
    <property type="entry name" value="Glycos_transf_1"/>
    <property type="match status" value="1"/>
</dbReference>
<dbReference type="PANTHER" id="PTHR46401:SF2">
    <property type="entry name" value="GLYCOSYLTRANSFERASE WBBK-RELATED"/>
    <property type="match status" value="1"/>
</dbReference>
<reference evidence="3 4" key="1">
    <citation type="submission" date="2016-08" db="EMBL/GenBank/DDBJ databases">
        <title>Draft genome of Fabibacter sp. strain SK-8.</title>
        <authorList>
            <person name="Wong S.-K."/>
            <person name="Hamasaki K."/>
            <person name="Yoshizawa S."/>
        </authorList>
    </citation>
    <scope>NUCLEOTIDE SEQUENCE [LARGE SCALE GENOMIC DNA]</scope>
    <source>
        <strain evidence="3 4">SK-8</strain>
    </source>
</reference>